<dbReference type="GO" id="GO:0008270">
    <property type="term" value="F:zinc ion binding"/>
    <property type="evidence" value="ECO:0007669"/>
    <property type="project" value="UniProtKB-UniRule"/>
</dbReference>
<dbReference type="SUPFAM" id="SSF57756">
    <property type="entry name" value="Retrovirus zinc finger-like domains"/>
    <property type="match status" value="1"/>
</dbReference>
<comment type="function">
    <text evidence="2">Putative transcription activator involved in regulating light control of development.</text>
</comment>
<dbReference type="PROSITE" id="PS50158">
    <property type="entry name" value="ZF_CCHC"/>
    <property type="match status" value="1"/>
</dbReference>
<keyword evidence="2" id="KW-0539">Nucleus</keyword>
<dbReference type="PANTHER" id="PTHR31669">
    <property type="entry name" value="PROTEIN FAR1-RELATED SEQUENCE 10-RELATED"/>
    <property type="match status" value="1"/>
</dbReference>
<dbReference type="GO" id="GO:0005634">
    <property type="term" value="C:nucleus"/>
    <property type="evidence" value="ECO:0007669"/>
    <property type="project" value="UniProtKB-SubCell"/>
</dbReference>
<organism evidence="5 6">
    <name type="scientific">Arachis hypogaea</name>
    <name type="common">Peanut</name>
    <dbReference type="NCBI Taxonomy" id="3818"/>
    <lineage>
        <taxon>Eukaryota</taxon>
        <taxon>Viridiplantae</taxon>
        <taxon>Streptophyta</taxon>
        <taxon>Embryophyta</taxon>
        <taxon>Tracheophyta</taxon>
        <taxon>Spermatophyta</taxon>
        <taxon>Magnoliopsida</taxon>
        <taxon>eudicotyledons</taxon>
        <taxon>Gunneridae</taxon>
        <taxon>Pentapetalae</taxon>
        <taxon>rosids</taxon>
        <taxon>fabids</taxon>
        <taxon>Fabales</taxon>
        <taxon>Fabaceae</taxon>
        <taxon>Papilionoideae</taxon>
        <taxon>50 kb inversion clade</taxon>
        <taxon>dalbergioids sensu lato</taxon>
        <taxon>Dalbergieae</taxon>
        <taxon>Pterocarpus clade</taxon>
        <taxon>Arachis</taxon>
    </lineage>
</organism>
<dbReference type="InterPro" id="IPR031052">
    <property type="entry name" value="FHY3/FAR1"/>
</dbReference>
<evidence type="ECO:0000313" key="6">
    <source>
        <dbReference type="Proteomes" id="UP000289738"/>
    </source>
</evidence>
<comment type="caution">
    <text evidence="5">The sequence shown here is derived from an EMBL/GenBank/DDBJ whole genome shotgun (WGS) entry which is preliminary data.</text>
</comment>
<dbReference type="EMBL" id="SDMP01000020">
    <property type="protein sequence ID" value="RYQ84442.1"/>
    <property type="molecule type" value="Genomic_DNA"/>
</dbReference>
<feature type="domain" description="SWIM-type" evidence="4">
    <location>
        <begin position="122"/>
        <end position="158"/>
    </location>
</feature>
<dbReference type="AlphaFoldDB" id="A0A444X471"/>
<keyword evidence="2" id="KW-0479">Metal-binding</keyword>
<evidence type="ECO:0000259" key="4">
    <source>
        <dbReference type="PROSITE" id="PS50966"/>
    </source>
</evidence>
<gene>
    <name evidence="5" type="ORF">Ahy_B10g103777</name>
</gene>
<evidence type="ECO:0000259" key="3">
    <source>
        <dbReference type="PROSITE" id="PS50158"/>
    </source>
</evidence>
<sequence>MEKFCAGFRTTSRCEGINNYVKTFISSRHCLLDLVTNLERAVRDYRNNEMVSQFKTIYGEPVLTTGLTNLECSATEAYTKEIYRLVKKEIQAVVALELIEDQSISRTIIYKVYHHENRDRLYTVMFDCNDKNIECECKRWNTEGISCRHMFYVMKREACKEIPEKLILKRWNKRAKHFSNEINIRQTLSVATTWMSFIGAQELPLFHQTMKEVCRLIREIETKTSKKQHTEEAPTQSIIGDLSVVKTKGAPKLKKDEKGRRKCKNCGKEGHTKRTCSIIGKEETQATNQELNTTIDEAKTHEVMSASGTPYFLLTQIGALYGNAKSYGKQVINGPVNMDDWGDHRPQNYFACFFYV</sequence>
<dbReference type="PANTHER" id="PTHR31669:SF251">
    <property type="entry name" value="PROTEIN FAR1-RELATED SEQUENCE"/>
    <property type="match status" value="1"/>
</dbReference>
<keyword evidence="2" id="KW-0862">Zinc</keyword>
<evidence type="ECO:0000256" key="1">
    <source>
        <dbReference type="PROSITE-ProRule" id="PRU00047"/>
    </source>
</evidence>
<comment type="subcellular location">
    <subcellularLocation>
        <location evidence="2">Nucleus</location>
    </subcellularLocation>
</comment>
<dbReference type="InterPro" id="IPR007527">
    <property type="entry name" value="Znf_SWIM"/>
</dbReference>
<comment type="similarity">
    <text evidence="2">Belongs to the FHY3/FAR1 family.</text>
</comment>
<dbReference type="PROSITE" id="PS50966">
    <property type="entry name" value="ZF_SWIM"/>
    <property type="match status" value="1"/>
</dbReference>
<name>A0A444X471_ARAHY</name>
<dbReference type="GO" id="GO:0003676">
    <property type="term" value="F:nucleic acid binding"/>
    <property type="evidence" value="ECO:0007669"/>
    <property type="project" value="InterPro"/>
</dbReference>
<protein>
    <recommendedName>
        <fullName evidence="2">Protein FAR1-RELATED SEQUENCE</fullName>
    </recommendedName>
</protein>
<dbReference type="Proteomes" id="UP000289738">
    <property type="component" value="Chromosome B10"/>
</dbReference>
<evidence type="ECO:0000256" key="2">
    <source>
        <dbReference type="RuleBase" id="RU367018"/>
    </source>
</evidence>
<proteinExistence type="inferred from homology"/>
<dbReference type="InterPro" id="IPR001878">
    <property type="entry name" value="Znf_CCHC"/>
</dbReference>
<dbReference type="STRING" id="3818.A0A444X471"/>
<reference evidence="5 6" key="1">
    <citation type="submission" date="2019-01" db="EMBL/GenBank/DDBJ databases">
        <title>Sequencing of cultivated peanut Arachis hypogaea provides insights into genome evolution and oil improvement.</title>
        <authorList>
            <person name="Chen X."/>
        </authorList>
    </citation>
    <scope>NUCLEOTIDE SEQUENCE [LARGE SCALE GENOMIC DNA]</scope>
    <source>
        <strain evidence="6">cv. Fuhuasheng</strain>
        <tissue evidence="5">Leaves</tissue>
    </source>
</reference>
<keyword evidence="6" id="KW-1185">Reference proteome</keyword>
<feature type="domain" description="CCHC-type" evidence="3">
    <location>
        <begin position="261"/>
        <end position="276"/>
    </location>
</feature>
<evidence type="ECO:0000313" key="5">
    <source>
        <dbReference type="EMBL" id="RYQ84442.1"/>
    </source>
</evidence>
<keyword evidence="1 2" id="KW-0863">Zinc-finger</keyword>
<dbReference type="InterPro" id="IPR036875">
    <property type="entry name" value="Znf_CCHC_sf"/>
</dbReference>
<accession>A0A444X471</accession>
<dbReference type="GO" id="GO:0006355">
    <property type="term" value="P:regulation of DNA-templated transcription"/>
    <property type="evidence" value="ECO:0007669"/>
    <property type="project" value="UniProtKB-UniRule"/>
</dbReference>